<dbReference type="Proteomes" id="UP000035369">
    <property type="component" value="Unassembled WGS sequence"/>
</dbReference>
<organism evidence="1 2">
    <name type="scientific">Xanthomonas perforans</name>
    <dbReference type="NCBI Taxonomy" id="442694"/>
    <lineage>
        <taxon>Bacteria</taxon>
        <taxon>Pseudomonadati</taxon>
        <taxon>Pseudomonadota</taxon>
        <taxon>Gammaproteobacteria</taxon>
        <taxon>Lysobacterales</taxon>
        <taxon>Lysobacteraceae</taxon>
        <taxon>Xanthomonas</taxon>
    </lineage>
</organism>
<sequence>MEVASARINRSGDGSGEGGMPVDCNFFYGQAVARCCFQGAKPACVVIFIYLRAIEVLLDIGIA</sequence>
<dbReference type="EMBL" id="JZUY01000090">
    <property type="protein sequence ID" value="KLC00640.1"/>
    <property type="molecule type" value="Genomic_DNA"/>
</dbReference>
<comment type="caution">
    <text evidence="1">The sequence shown here is derived from an EMBL/GenBank/DDBJ whole genome shotgun (WGS) entry which is preliminary data.</text>
</comment>
<keyword evidence="2" id="KW-1185">Reference proteome</keyword>
<evidence type="ECO:0000313" key="1">
    <source>
        <dbReference type="EMBL" id="KLC00640.1"/>
    </source>
</evidence>
<gene>
    <name evidence="1" type="ORF">XP315_23915</name>
</gene>
<accession>A0ABR5EKN2</accession>
<protein>
    <submittedName>
        <fullName evidence="1">Uncharacterized protein</fullName>
    </submittedName>
</protein>
<reference evidence="1 2" key="1">
    <citation type="submission" date="2015-02" db="EMBL/GenBank/DDBJ databases">
        <title>Whole genome sequencing of multiple isolates of three species of pepper and tomato-infecting xanthomonads reveals genetic diversity in field strains and pinpoints effectors responsible for host specificity.</title>
        <authorList>
            <person name="Schwartz A."/>
            <person name="Dahlbeck D."/>
            <person name="Staskawicz B."/>
            <person name="Bart R."/>
            <person name="Potnis N."/>
            <person name="Minsavage G."/>
            <person name="Timilsina S."/>
            <person name="Goss E."/>
            <person name="Jones J."/>
            <person name="Vallad G."/>
            <person name="Barak J."/>
            <person name="Miller S."/>
            <person name="Ritchie D."/>
            <person name="Martins J.Jr."/>
            <person name="Patane J.S."/>
            <person name="Setubal J.C."/>
        </authorList>
    </citation>
    <scope>NUCLEOTIDE SEQUENCE [LARGE SCALE GENOMIC DNA]</scope>
    <source>
        <strain evidence="1 2">Xp3-15</strain>
    </source>
</reference>
<evidence type="ECO:0000313" key="2">
    <source>
        <dbReference type="Proteomes" id="UP000035369"/>
    </source>
</evidence>
<proteinExistence type="predicted"/>
<name>A0ABR5EKN2_XANPE</name>